<feature type="disulfide bond" evidence="4">
    <location>
        <begin position="452"/>
        <end position="462"/>
    </location>
</feature>
<dbReference type="InterPro" id="IPR001190">
    <property type="entry name" value="SRCR"/>
</dbReference>
<feature type="domain" description="SRCR" evidence="5">
    <location>
        <begin position="383"/>
        <end position="483"/>
    </location>
</feature>
<feature type="disulfide bond" evidence="4">
    <location>
        <begin position="557"/>
        <end position="567"/>
    </location>
</feature>
<dbReference type="PROSITE" id="PS50287">
    <property type="entry name" value="SRCR_2"/>
    <property type="match status" value="6"/>
</dbReference>
<evidence type="ECO:0000256" key="1">
    <source>
        <dbReference type="ARBA" id="ARBA00022729"/>
    </source>
</evidence>
<feature type="disulfide bond" evidence="4">
    <location>
        <begin position="351"/>
        <end position="361"/>
    </location>
</feature>
<feature type="domain" description="SRCR" evidence="5">
    <location>
        <begin position="593"/>
        <end position="616"/>
    </location>
</feature>
<reference evidence="6 7" key="1">
    <citation type="submission" date="2022-01" db="EMBL/GenBank/DDBJ databases">
        <title>A high-quality chromosome-level genome assembly of rohu carp, Labeo rohita.</title>
        <authorList>
            <person name="Arick M.A. II"/>
            <person name="Hsu C.-Y."/>
            <person name="Magbanua Z."/>
            <person name="Pechanova O."/>
            <person name="Grover C."/>
            <person name="Miller E."/>
            <person name="Thrash A."/>
            <person name="Ezzel L."/>
            <person name="Alam S."/>
            <person name="Benzie J."/>
            <person name="Hamilton M."/>
            <person name="Karsi A."/>
            <person name="Lawrence M.L."/>
            <person name="Peterson D.G."/>
        </authorList>
    </citation>
    <scope>NUCLEOTIDE SEQUENCE [LARGE SCALE GENOMIC DNA]</scope>
    <source>
        <strain evidence="7">BAU-BD-2019</strain>
        <tissue evidence="6">Blood</tissue>
    </source>
</reference>
<evidence type="ECO:0000259" key="5">
    <source>
        <dbReference type="PROSITE" id="PS50287"/>
    </source>
</evidence>
<evidence type="ECO:0000256" key="4">
    <source>
        <dbReference type="PROSITE-ProRule" id="PRU00196"/>
    </source>
</evidence>
<proteinExistence type="predicted"/>
<dbReference type="EMBL" id="JACTAM010002456">
    <property type="protein sequence ID" value="KAI2644703.1"/>
    <property type="molecule type" value="Genomic_DNA"/>
</dbReference>
<feature type="domain" description="SRCR" evidence="5">
    <location>
        <begin position="179"/>
        <end position="281"/>
    </location>
</feature>
<dbReference type="SMART" id="SM00202">
    <property type="entry name" value="SR"/>
    <property type="match status" value="5"/>
</dbReference>
<accession>A0ABQ8L1V4</accession>
<dbReference type="Pfam" id="PF00530">
    <property type="entry name" value="SRCR"/>
    <property type="match status" value="5"/>
</dbReference>
<keyword evidence="2" id="KW-0677">Repeat</keyword>
<sequence>MTDTSLSSVKCLFTLEEEGLTGASFFSVFEGADEKLVLTESNRRCNEQKKMEGCLTFILLSSMIIITTSDFKTVRLVSDNSLCAGRVEVHHDGQWGTVCDDEWDMTDAAVVCRELDCGEAVEALGDDKAHFGEGSGPIWMDDVDCSGSESTLKNCTSGGWGVNNCGHGEDAGVRCSESVRLVGGNSPCSGRVEVLHRGQWGTVCDNDWDMTDAAVVCRELDCGEPVEALGDDKAHFGEGSGPVWMNDVDCSGSESTLKNCRSGGWGVNDCGHSEDAGVRCSEVRLVGGSHCSGRLEIRHNQTWVSVCDAAFDQQDAEVVCRELDCGAPVQVLGAATFDKEDNQMWTQEIQCRGNESFIRLCPTSHDIQCSQENSVGLICSETVRLVGGNSPSAGRVEVHHRGQWGTVCGYNWDMTDAAVVCRELGCGEALQAPQYGQFGPGSGPIWMDNVACSGSESTLKDCRSRGWGKHYCAHSLDAGVRCSDHKQSRLVDGSHLCSGRLELIHGNTWHTVCDAAFDQQDAEVVCRELDCGAPVQVLGAAAFGKGDAQMWTQEIQCRGNESFISFCPTSSSLKYNCTHENDIGLLCSGYTDLRLVNGSDSCSGRVELRFINEWGTTGLEREVVKSGLMCLIVTGMKQNSQNVPSLHGVELNVLIDEMLESSALQLLPAPVQEPHSPALYTQPLHPAGQRQRHTLCAMCSHETTLISQSTGETHQQA</sequence>
<dbReference type="InterPro" id="IPR036772">
    <property type="entry name" value="SRCR-like_dom_sf"/>
</dbReference>
<feature type="disulfide bond" evidence="4">
    <location>
        <begin position="145"/>
        <end position="155"/>
    </location>
</feature>
<name>A0ABQ8L1V4_LABRO</name>
<dbReference type="PANTHER" id="PTHR19331:SF487">
    <property type="entry name" value="SOLUBLE SCAVENGER RECEPTOR CYSTEINE-RICH DOMAIN-CONTAINING PROTEIN SSC5D"/>
    <property type="match status" value="1"/>
</dbReference>
<comment type="caution">
    <text evidence="6">The sequence shown here is derived from an EMBL/GenBank/DDBJ whole genome shotgun (WGS) entry which is preliminary data.</text>
</comment>
<feature type="disulfide bond" evidence="4">
    <location>
        <begin position="526"/>
        <end position="587"/>
    </location>
</feature>
<dbReference type="SUPFAM" id="SSF56487">
    <property type="entry name" value="SRCR-like"/>
    <property type="match status" value="6"/>
</dbReference>
<feature type="domain" description="SRCR" evidence="5">
    <location>
        <begin position="283"/>
        <end position="380"/>
    </location>
</feature>
<feature type="domain" description="SRCR" evidence="5">
    <location>
        <begin position="74"/>
        <end position="176"/>
    </location>
</feature>
<keyword evidence="1" id="KW-0732">Signal</keyword>
<keyword evidence="3 4" id="KW-1015">Disulfide bond</keyword>
<feature type="disulfide bond" evidence="4">
    <location>
        <begin position="250"/>
        <end position="260"/>
    </location>
</feature>
<feature type="disulfide bond" evidence="4">
    <location>
        <begin position="513"/>
        <end position="577"/>
    </location>
</feature>
<dbReference type="Proteomes" id="UP000830375">
    <property type="component" value="Unassembled WGS sequence"/>
</dbReference>
<gene>
    <name evidence="6" type="ORF">H4Q32_028400</name>
</gene>
<keyword evidence="7" id="KW-1185">Reference proteome</keyword>
<feature type="disulfide bond" evidence="4">
    <location>
        <begin position="408"/>
        <end position="472"/>
    </location>
</feature>
<dbReference type="PROSITE" id="PS00420">
    <property type="entry name" value="SRCR_1"/>
    <property type="match status" value="1"/>
</dbReference>
<evidence type="ECO:0000313" key="7">
    <source>
        <dbReference type="Proteomes" id="UP000830375"/>
    </source>
</evidence>
<evidence type="ECO:0000256" key="2">
    <source>
        <dbReference type="ARBA" id="ARBA00022737"/>
    </source>
</evidence>
<feature type="domain" description="SRCR" evidence="5">
    <location>
        <begin position="488"/>
        <end position="588"/>
    </location>
</feature>
<feature type="disulfide bond" evidence="4">
    <location>
        <begin position="421"/>
        <end position="482"/>
    </location>
</feature>
<evidence type="ECO:0000256" key="3">
    <source>
        <dbReference type="ARBA" id="ARBA00023157"/>
    </source>
</evidence>
<evidence type="ECO:0000313" key="6">
    <source>
        <dbReference type="EMBL" id="KAI2644703.1"/>
    </source>
</evidence>
<dbReference type="PANTHER" id="PTHR19331">
    <property type="entry name" value="SCAVENGER RECEPTOR DOMAIN-CONTAINING"/>
    <property type="match status" value="1"/>
</dbReference>
<comment type="caution">
    <text evidence="4">Lacks conserved residue(s) required for the propagation of feature annotation.</text>
</comment>
<dbReference type="Gene3D" id="3.10.250.10">
    <property type="entry name" value="SRCR-like domain"/>
    <property type="match status" value="5"/>
</dbReference>
<organism evidence="6 7">
    <name type="scientific">Labeo rohita</name>
    <name type="common">Indian major carp</name>
    <name type="synonym">Cyprinus rohita</name>
    <dbReference type="NCBI Taxonomy" id="84645"/>
    <lineage>
        <taxon>Eukaryota</taxon>
        <taxon>Metazoa</taxon>
        <taxon>Chordata</taxon>
        <taxon>Craniata</taxon>
        <taxon>Vertebrata</taxon>
        <taxon>Euteleostomi</taxon>
        <taxon>Actinopterygii</taxon>
        <taxon>Neopterygii</taxon>
        <taxon>Teleostei</taxon>
        <taxon>Ostariophysi</taxon>
        <taxon>Cypriniformes</taxon>
        <taxon>Cyprinidae</taxon>
        <taxon>Labeoninae</taxon>
        <taxon>Labeonini</taxon>
        <taxon>Labeo</taxon>
    </lineage>
</organism>
<dbReference type="PRINTS" id="PR00258">
    <property type="entry name" value="SPERACTRCPTR"/>
</dbReference>
<protein>
    <submittedName>
        <fullName evidence="6">Scavenger receptor cysteine-rich type 1 protein M130</fullName>
    </submittedName>
</protein>
<keyword evidence="6" id="KW-0675">Receptor</keyword>